<sequence length="233" mass="25649">MFNCCSHGTLLRASVFEVLTRIFATTTKICTGGGSSRVRALTFYALRRDPPTPFSVSETLEKGPVIPYLSYSRGTFAVDPRERSFSEPTDESEGAVWSPSEERTSACITRPSDRRGSRRGAGAAMCVRIISDLSVLQFTPNLAAGCVLHRPASRVIHCSELYDATIFIASAARRTLRIEFLRLFPPPKGRGSGAVRTRAHLFEPCSEIRTSLLPQNRPGTGTPRLPSVRIEKF</sequence>
<protein>
    <submittedName>
        <fullName evidence="2">Uncharacterized protein</fullName>
    </submittedName>
</protein>
<organism evidence="2 3">
    <name type="scientific">Trichonephila clavata</name>
    <name type="common">Joro spider</name>
    <name type="synonym">Nephila clavata</name>
    <dbReference type="NCBI Taxonomy" id="2740835"/>
    <lineage>
        <taxon>Eukaryota</taxon>
        <taxon>Metazoa</taxon>
        <taxon>Ecdysozoa</taxon>
        <taxon>Arthropoda</taxon>
        <taxon>Chelicerata</taxon>
        <taxon>Arachnida</taxon>
        <taxon>Araneae</taxon>
        <taxon>Araneomorphae</taxon>
        <taxon>Entelegynae</taxon>
        <taxon>Araneoidea</taxon>
        <taxon>Nephilidae</taxon>
        <taxon>Trichonephila</taxon>
    </lineage>
</organism>
<dbReference type="AlphaFoldDB" id="A0A8X6LX09"/>
<evidence type="ECO:0000313" key="2">
    <source>
        <dbReference type="EMBL" id="GFR23787.1"/>
    </source>
</evidence>
<proteinExistence type="predicted"/>
<reference evidence="2" key="1">
    <citation type="submission" date="2020-07" db="EMBL/GenBank/DDBJ databases">
        <title>Multicomponent nature underlies the extraordinary mechanical properties of spider dragline silk.</title>
        <authorList>
            <person name="Kono N."/>
            <person name="Nakamura H."/>
            <person name="Mori M."/>
            <person name="Yoshida Y."/>
            <person name="Ohtoshi R."/>
            <person name="Malay A.D."/>
            <person name="Moran D.A.P."/>
            <person name="Tomita M."/>
            <person name="Numata K."/>
            <person name="Arakawa K."/>
        </authorList>
    </citation>
    <scope>NUCLEOTIDE SEQUENCE</scope>
</reference>
<dbReference type="Proteomes" id="UP000887116">
    <property type="component" value="Unassembled WGS sequence"/>
</dbReference>
<gene>
    <name evidence="2" type="ORF">TNCT_604292</name>
</gene>
<keyword evidence="3" id="KW-1185">Reference proteome</keyword>
<evidence type="ECO:0000313" key="3">
    <source>
        <dbReference type="Proteomes" id="UP000887116"/>
    </source>
</evidence>
<evidence type="ECO:0000256" key="1">
    <source>
        <dbReference type="SAM" id="MobiDB-lite"/>
    </source>
</evidence>
<feature type="region of interest" description="Disordered" evidence="1">
    <location>
        <begin position="81"/>
        <end position="118"/>
    </location>
</feature>
<comment type="caution">
    <text evidence="2">The sequence shown here is derived from an EMBL/GenBank/DDBJ whole genome shotgun (WGS) entry which is preliminary data.</text>
</comment>
<accession>A0A8X6LX09</accession>
<dbReference type="OrthoDB" id="6468711at2759"/>
<name>A0A8X6LX09_TRICU</name>
<dbReference type="EMBL" id="BMAO01038283">
    <property type="protein sequence ID" value="GFR23787.1"/>
    <property type="molecule type" value="Genomic_DNA"/>
</dbReference>